<evidence type="ECO:0000256" key="10">
    <source>
        <dbReference type="SAM" id="MobiDB-lite"/>
    </source>
</evidence>
<name>S8EMN5_9LAMI</name>
<dbReference type="AlphaFoldDB" id="S8EMN5"/>
<reference evidence="12 13" key="1">
    <citation type="journal article" date="2013" name="BMC Genomics">
        <title>The miniature genome of a carnivorous plant Genlisea aurea contains a low number of genes and short non-coding sequences.</title>
        <authorList>
            <person name="Leushkin E.V."/>
            <person name="Sutormin R.A."/>
            <person name="Nabieva E.R."/>
            <person name="Penin A.A."/>
            <person name="Kondrashov A.S."/>
            <person name="Logacheva M.D."/>
        </authorList>
    </citation>
    <scope>NUCLEOTIDE SEQUENCE [LARGE SCALE GENOMIC DNA]</scope>
</reference>
<gene>
    <name evidence="12" type="ORF">M569_00810</name>
</gene>
<evidence type="ECO:0000256" key="2">
    <source>
        <dbReference type="ARBA" id="ARBA00022723"/>
    </source>
</evidence>
<protein>
    <recommendedName>
        <fullName evidence="11">ZF-HD dimerization-type domain-containing protein</fullName>
    </recommendedName>
</protein>
<dbReference type="OrthoDB" id="1929626at2759"/>
<dbReference type="Proteomes" id="UP000015453">
    <property type="component" value="Unassembled WGS sequence"/>
</dbReference>
<keyword evidence="2" id="KW-0479">Metal-binding</keyword>
<dbReference type="Gene3D" id="1.10.10.60">
    <property type="entry name" value="Homeodomain-like"/>
    <property type="match status" value="1"/>
</dbReference>
<comment type="subcellular location">
    <subcellularLocation>
        <location evidence="1">Nucleus</location>
    </subcellularLocation>
</comment>
<dbReference type="GO" id="GO:0008270">
    <property type="term" value="F:zinc ion binding"/>
    <property type="evidence" value="ECO:0007669"/>
    <property type="project" value="UniProtKB-KW"/>
</dbReference>
<comment type="caution">
    <text evidence="12">The sequence shown here is derived from an EMBL/GenBank/DDBJ whole genome shotgun (WGS) entry which is preliminary data.</text>
</comment>
<dbReference type="EMBL" id="AUSU01000234">
    <property type="protein sequence ID" value="EPS73952.1"/>
    <property type="molecule type" value="Genomic_DNA"/>
</dbReference>
<evidence type="ECO:0000313" key="13">
    <source>
        <dbReference type="Proteomes" id="UP000015453"/>
    </source>
</evidence>
<evidence type="ECO:0000313" key="12">
    <source>
        <dbReference type="EMBL" id="EPS73952.1"/>
    </source>
</evidence>
<dbReference type="GO" id="GO:0000976">
    <property type="term" value="F:transcription cis-regulatory region binding"/>
    <property type="evidence" value="ECO:0007669"/>
    <property type="project" value="TreeGrafter"/>
</dbReference>
<dbReference type="SUPFAM" id="SSF46689">
    <property type="entry name" value="Homeodomain-like"/>
    <property type="match status" value="1"/>
</dbReference>
<keyword evidence="8" id="KW-0804">Transcription</keyword>
<dbReference type="PANTHER" id="PTHR31948:SF72">
    <property type="entry name" value="ZINC-FINGER HOMEODOMAIN PROTEIN 10"/>
    <property type="match status" value="1"/>
</dbReference>
<evidence type="ECO:0000256" key="9">
    <source>
        <dbReference type="ARBA" id="ARBA00023242"/>
    </source>
</evidence>
<keyword evidence="7" id="KW-0371">Homeobox</keyword>
<dbReference type="FunFam" id="1.10.10.60:FF:000257">
    <property type="entry name" value="Zinc-finger homeodomain protein 2"/>
    <property type="match status" value="1"/>
</dbReference>
<feature type="non-terminal residue" evidence="12">
    <location>
        <position position="1"/>
    </location>
</feature>
<dbReference type="InterPro" id="IPR006455">
    <property type="entry name" value="Homeodomain_ZF_HD"/>
</dbReference>
<feature type="region of interest" description="Disordered" evidence="10">
    <location>
        <begin position="113"/>
        <end position="132"/>
    </location>
</feature>
<dbReference type="InterPro" id="IPR006456">
    <property type="entry name" value="ZF_HD_homeobox_Cys/His_dimer"/>
</dbReference>
<evidence type="ECO:0000256" key="5">
    <source>
        <dbReference type="ARBA" id="ARBA00023015"/>
    </source>
</evidence>
<dbReference type="PROSITE" id="PS51523">
    <property type="entry name" value="ZF_HD_DIMER"/>
    <property type="match status" value="1"/>
</dbReference>
<sequence>DSEIDTPPHAAQPVIIRPLSFSKILPPAPPSVPAVEYRECMKNHAAHIGGHAVDGCGEFMKPVYAAGDAMKCAACGCHRNFHRQVMSPLILYFADIDFQVTQPGILFPFRNGLTPSPPEERQQAPVTPMGNSLSGRKRFRTKFSQEQKDKMHSFSEKIGWKMQKCDDSEVRDFCSEIGVSRGVFKVWMHNNKTLIAKKD</sequence>
<accession>S8EMN5</accession>
<dbReference type="NCBIfam" id="TIGR01565">
    <property type="entry name" value="homeo_ZF_HD"/>
    <property type="match status" value="1"/>
</dbReference>
<evidence type="ECO:0000259" key="11">
    <source>
        <dbReference type="PROSITE" id="PS51523"/>
    </source>
</evidence>
<evidence type="ECO:0000256" key="4">
    <source>
        <dbReference type="ARBA" id="ARBA00022833"/>
    </source>
</evidence>
<evidence type="ECO:0000256" key="8">
    <source>
        <dbReference type="ARBA" id="ARBA00023163"/>
    </source>
</evidence>
<feature type="non-terminal residue" evidence="12">
    <location>
        <position position="199"/>
    </location>
</feature>
<dbReference type="GO" id="GO:0005634">
    <property type="term" value="C:nucleus"/>
    <property type="evidence" value="ECO:0007669"/>
    <property type="project" value="UniProtKB-SubCell"/>
</dbReference>
<dbReference type="GO" id="GO:0003700">
    <property type="term" value="F:DNA-binding transcription factor activity"/>
    <property type="evidence" value="ECO:0007669"/>
    <property type="project" value="TreeGrafter"/>
</dbReference>
<dbReference type="NCBIfam" id="TIGR01566">
    <property type="entry name" value="ZF_HD_prot_N"/>
    <property type="match status" value="1"/>
</dbReference>
<keyword evidence="3" id="KW-0863">Zinc-finger</keyword>
<feature type="domain" description="ZF-HD dimerization-type" evidence="11">
    <location>
        <begin position="37"/>
        <end position="85"/>
    </location>
</feature>
<keyword evidence="5" id="KW-0805">Transcription regulation</keyword>
<organism evidence="12 13">
    <name type="scientific">Genlisea aurea</name>
    <dbReference type="NCBI Taxonomy" id="192259"/>
    <lineage>
        <taxon>Eukaryota</taxon>
        <taxon>Viridiplantae</taxon>
        <taxon>Streptophyta</taxon>
        <taxon>Embryophyta</taxon>
        <taxon>Tracheophyta</taxon>
        <taxon>Spermatophyta</taxon>
        <taxon>Magnoliopsida</taxon>
        <taxon>eudicotyledons</taxon>
        <taxon>Gunneridae</taxon>
        <taxon>Pentapetalae</taxon>
        <taxon>asterids</taxon>
        <taxon>lamiids</taxon>
        <taxon>Lamiales</taxon>
        <taxon>Lentibulariaceae</taxon>
        <taxon>Genlisea</taxon>
    </lineage>
</organism>
<dbReference type="GO" id="GO:0050793">
    <property type="term" value="P:regulation of developmental process"/>
    <property type="evidence" value="ECO:0007669"/>
    <property type="project" value="TreeGrafter"/>
</dbReference>
<keyword evidence="13" id="KW-1185">Reference proteome</keyword>
<keyword evidence="6" id="KW-0238">DNA-binding</keyword>
<dbReference type="PANTHER" id="PTHR31948">
    <property type="entry name" value="ZINC-FINGER HOMEODOMAIN PROTEIN 2"/>
    <property type="match status" value="1"/>
</dbReference>
<keyword evidence="4" id="KW-0862">Zinc</keyword>
<evidence type="ECO:0000256" key="1">
    <source>
        <dbReference type="ARBA" id="ARBA00004123"/>
    </source>
</evidence>
<evidence type="ECO:0000256" key="7">
    <source>
        <dbReference type="ARBA" id="ARBA00023155"/>
    </source>
</evidence>
<evidence type="ECO:0000256" key="3">
    <source>
        <dbReference type="ARBA" id="ARBA00022771"/>
    </source>
</evidence>
<dbReference type="InterPro" id="IPR009057">
    <property type="entry name" value="Homeodomain-like_sf"/>
</dbReference>
<keyword evidence="9" id="KW-0539">Nucleus</keyword>
<dbReference type="Pfam" id="PF04770">
    <property type="entry name" value="ZF-HD_dimer"/>
    <property type="match status" value="1"/>
</dbReference>
<evidence type="ECO:0000256" key="6">
    <source>
        <dbReference type="ARBA" id="ARBA00023125"/>
    </source>
</evidence>
<proteinExistence type="predicted"/>